<accession>G0UBA6</accession>
<protein>
    <recommendedName>
        <fullName evidence="3">Methyltransferase</fullName>
    </recommendedName>
</protein>
<dbReference type="OMA" id="VPPFKVG"/>
<sequence>MTHPHQGSGQNEPVNRTTKRSRSPVRTPVPASSLCVPLSSALLSSKLRCRLDRIWHKARRDEEGHICAGGGSASRDSNASFACGMDVIENLKVAEVPNFKVGSLEMYRRFPQQYDVLMSRHNCSAVEAYLHGVLDVLGETAGHTQGAGHDWDPATGFVTSGSPHRPTAPRCIHVGDFGCGTGRIACMLAKHTAVDTLYCYDSEAAMLRECFVNVVRTVAVSRLDVDAVRILPSGDCSCSADEFVSIGSNRCNSDTNKNTAGDAVVKLCVRPISFDHVMKGHLRTHPPCRLIVCAWSLSYVMRACWGEDRWHGIVDATLMGLLDLLGTATPSAPCALVIIETLGTNTVEPRRENTLTKRLESHYGFERRWVRTDYNFNDMAEAVRLTRFFFGDSMAKRLEATGSTTLPECTGIWTLWKK</sequence>
<dbReference type="AlphaFoldDB" id="G0UBA6"/>
<evidence type="ECO:0000313" key="2">
    <source>
        <dbReference type="EMBL" id="CCC53093.1"/>
    </source>
</evidence>
<gene>
    <name evidence="2" type="ORF">TVY486_1105770</name>
</gene>
<dbReference type="InterPro" id="IPR029063">
    <property type="entry name" value="SAM-dependent_MTases_sf"/>
</dbReference>
<dbReference type="VEuPathDB" id="TriTrypDB:TvY486_1105770"/>
<name>G0UBA6_TRYVY</name>
<proteinExistence type="predicted"/>
<dbReference type="EMBL" id="HE573027">
    <property type="protein sequence ID" value="CCC53093.1"/>
    <property type="molecule type" value="Genomic_DNA"/>
</dbReference>
<feature type="region of interest" description="Disordered" evidence="1">
    <location>
        <begin position="1"/>
        <end position="32"/>
    </location>
</feature>
<evidence type="ECO:0000256" key="1">
    <source>
        <dbReference type="SAM" id="MobiDB-lite"/>
    </source>
</evidence>
<dbReference type="SUPFAM" id="SSF53335">
    <property type="entry name" value="S-adenosyl-L-methionine-dependent methyltransferases"/>
    <property type="match status" value="1"/>
</dbReference>
<reference evidence="2" key="1">
    <citation type="journal article" date="2012" name="Proc. Natl. Acad. Sci. U.S.A.">
        <title>Antigenic diversity is generated by distinct evolutionary mechanisms in African trypanosome species.</title>
        <authorList>
            <person name="Jackson A.P."/>
            <person name="Berry A."/>
            <person name="Aslett M."/>
            <person name="Allison H.C."/>
            <person name="Burton P."/>
            <person name="Vavrova-Anderson J."/>
            <person name="Brown R."/>
            <person name="Browne H."/>
            <person name="Corton N."/>
            <person name="Hauser H."/>
            <person name="Gamble J."/>
            <person name="Gilderthorp R."/>
            <person name="Marcello L."/>
            <person name="McQuillan J."/>
            <person name="Otto T.D."/>
            <person name="Quail M.A."/>
            <person name="Sanders M.J."/>
            <person name="van Tonder A."/>
            <person name="Ginger M.L."/>
            <person name="Field M.C."/>
            <person name="Barry J.D."/>
            <person name="Hertz-Fowler C."/>
            <person name="Berriman M."/>
        </authorList>
    </citation>
    <scope>NUCLEOTIDE SEQUENCE</scope>
    <source>
        <strain evidence="2">Y486</strain>
    </source>
</reference>
<organism evidence="2">
    <name type="scientific">Trypanosoma vivax (strain Y486)</name>
    <dbReference type="NCBI Taxonomy" id="1055687"/>
    <lineage>
        <taxon>Eukaryota</taxon>
        <taxon>Discoba</taxon>
        <taxon>Euglenozoa</taxon>
        <taxon>Kinetoplastea</taxon>
        <taxon>Metakinetoplastina</taxon>
        <taxon>Trypanosomatida</taxon>
        <taxon>Trypanosomatidae</taxon>
        <taxon>Trypanosoma</taxon>
        <taxon>Duttonella</taxon>
    </lineage>
</organism>
<feature type="compositionally biased region" description="Polar residues" evidence="1">
    <location>
        <begin position="1"/>
        <end position="16"/>
    </location>
</feature>
<evidence type="ECO:0008006" key="3">
    <source>
        <dbReference type="Google" id="ProtNLM"/>
    </source>
</evidence>